<name>A0ABW3D715_9BACL</name>
<reference evidence="2" key="1">
    <citation type="journal article" date="2019" name="Int. J. Syst. Evol. Microbiol.">
        <title>The Global Catalogue of Microorganisms (GCM) 10K type strain sequencing project: providing services to taxonomists for standard genome sequencing and annotation.</title>
        <authorList>
            <consortium name="The Broad Institute Genomics Platform"/>
            <consortium name="The Broad Institute Genome Sequencing Center for Infectious Disease"/>
            <person name="Wu L."/>
            <person name="Ma J."/>
        </authorList>
    </citation>
    <scope>NUCLEOTIDE SEQUENCE [LARGE SCALE GENOMIC DNA]</scope>
    <source>
        <strain evidence="2">CCUG 57263</strain>
    </source>
</reference>
<proteinExistence type="predicted"/>
<dbReference type="Pfam" id="PF13552">
    <property type="entry name" value="DUF4127"/>
    <property type="match status" value="1"/>
</dbReference>
<evidence type="ECO:0000313" key="2">
    <source>
        <dbReference type="Proteomes" id="UP001597120"/>
    </source>
</evidence>
<gene>
    <name evidence="1" type="ORF">ACFQ03_04990</name>
</gene>
<protein>
    <submittedName>
        <fullName evidence="1">DUF4127 family protein</fullName>
    </submittedName>
</protein>
<dbReference type="Proteomes" id="UP001597120">
    <property type="component" value="Unassembled WGS sequence"/>
</dbReference>
<dbReference type="InterPro" id="IPR025394">
    <property type="entry name" value="DUF4127"/>
</dbReference>
<accession>A0ABW3D715</accession>
<dbReference type="RefSeq" id="WP_379286503.1">
    <property type="nucleotide sequence ID" value="NZ_JBHTIU010000013.1"/>
</dbReference>
<evidence type="ECO:0000313" key="1">
    <source>
        <dbReference type="EMBL" id="MFD0868494.1"/>
    </source>
</evidence>
<organism evidence="1 2">
    <name type="scientific">Paenibacillus residui</name>
    <dbReference type="NCBI Taxonomy" id="629724"/>
    <lineage>
        <taxon>Bacteria</taxon>
        <taxon>Bacillati</taxon>
        <taxon>Bacillota</taxon>
        <taxon>Bacilli</taxon>
        <taxon>Bacillales</taxon>
        <taxon>Paenibacillaceae</taxon>
        <taxon>Paenibacillus</taxon>
    </lineage>
</organism>
<comment type="caution">
    <text evidence="1">The sequence shown here is derived from an EMBL/GenBank/DDBJ whole genome shotgun (WGS) entry which is preliminary data.</text>
</comment>
<dbReference type="EMBL" id="JBHTIU010000013">
    <property type="protein sequence ID" value="MFD0868494.1"/>
    <property type="molecule type" value="Genomic_DNA"/>
</dbReference>
<keyword evidence="2" id="KW-1185">Reference proteome</keyword>
<sequence>MRHRIALVPLDSRPCCQWFPRKIAEIADVDLHMPPIEMLGKFMTPGHCESIHGWLLEAADSVDGLVVAADQLAFGGLIASRTNERALEQARETLEALRAVKAKYPSKPLFVSSVLMRITITGRNAEYVKYKHLVQRYSELSDRHLRLKEPGLEQEILHVKAQIPNEILLDFFQARERNMCIHKLLIDWTAEGIIDYLSITQEDASPVGVHIKEQWELQRYIYDRHVQAKTMIYPGADEGTQTLLARMVQRLNRRKAKVFPRFTSEAGKQVIPEFEDRPLEETVKAHLLAAGAVIVDSPLEADLILAVNSPFNNIHNGGSETEPVNALFNPRHLITDLAENARYHLEQGRRVAIADVALPNASDIELVRYLLDERLFTRLSGYAGWNTAGNSLGTCISHAIARTMYELQRPGGVPTLPANEMGDNASRPEKAHYSFLVSRLMDEWGYQAQIRGEANRWIEANLSVSPWDLETEYDQVNARIIQRIKELFEATKPLICAGDRGVGEIPAAIRDAELVLVQLPWNRTFELDVRVDVELVK</sequence>